<comment type="caution">
    <text evidence="2">The sequence shown here is derived from an EMBL/GenBank/DDBJ whole genome shotgun (WGS) entry which is preliminary data.</text>
</comment>
<evidence type="ECO:0000313" key="3">
    <source>
        <dbReference type="Proteomes" id="UP000828390"/>
    </source>
</evidence>
<feature type="chain" id="PRO_5039635751" evidence="1">
    <location>
        <begin position="22"/>
        <end position="63"/>
    </location>
</feature>
<dbReference type="Proteomes" id="UP000828390">
    <property type="component" value="Unassembled WGS sequence"/>
</dbReference>
<evidence type="ECO:0000313" key="2">
    <source>
        <dbReference type="EMBL" id="KAH3702180.1"/>
    </source>
</evidence>
<evidence type="ECO:0000256" key="1">
    <source>
        <dbReference type="SAM" id="SignalP"/>
    </source>
</evidence>
<reference evidence="2" key="1">
    <citation type="journal article" date="2019" name="bioRxiv">
        <title>The Genome of the Zebra Mussel, Dreissena polymorpha: A Resource for Invasive Species Research.</title>
        <authorList>
            <person name="McCartney M.A."/>
            <person name="Auch B."/>
            <person name="Kono T."/>
            <person name="Mallez S."/>
            <person name="Zhang Y."/>
            <person name="Obille A."/>
            <person name="Becker A."/>
            <person name="Abrahante J.E."/>
            <person name="Garbe J."/>
            <person name="Badalamenti J.P."/>
            <person name="Herman A."/>
            <person name="Mangelson H."/>
            <person name="Liachko I."/>
            <person name="Sullivan S."/>
            <person name="Sone E.D."/>
            <person name="Koren S."/>
            <person name="Silverstein K.A.T."/>
            <person name="Beckman K.B."/>
            <person name="Gohl D.M."/>
        </authorList>
    </citation>
    <scope>NUCLEOTIDE SEQUENCE</scope>
    <source>
        <strain evidence="2">Duluth1</strain>
        <tissue evidence="2">Whole animal</tissue>
    </source>
</reference>
<protein>
    <submittedName>
        <fullName evidence="2">Uncharacterized protein</fullName>
    </submittedName>
</protein>
<keyword evidence="1" id="KW-0732">Signal</keyword>
<organism evidence="2 3">
    <name type="scientific">Dreissena polymorpha</name>
    <name type="common">Zebra mussel</name>
    <name type="synonym">Mytilus polymorpha</name>
    <dbReference type="NCBI Taxonomy" id="45954"/>
    <lineage>
        <taxon>Eukaryota</taxon>
        <taxon>Metazoa</taxon>
        <taxon>Spiralia</taxon>
        <taxon>Lophotrochozoa</taxon>
        <taxon>Mollusca</taxon>
        <taxon>Bivalvia</taxon>
        <taxon>Autobranchia</taxon>
        <taxon>Heteroconchia</taxon>
        <taxon>Euheterodonta</taxon>
        <taxon>Imparidentia</taxon>
        <taxon>Neoheterodontei</taxon>
        <taxon>Myida</taxon>
        <taxon>Dreissenoidea</taxon>
        <taxon>Dreissenidae</taxon>
        <taxon>Dreissena</taxon>
    </lineage>
</organism>
<reference evidence="2" key="2">
    <citation type="submission" date="2020-11" db="EMBL/GenBank/DDBJ databases">
        <authorList>
            <person name="McCartney M.A."/>
            <person name="Auch B."/>
            <person name="Kono T."/>
            <person name="Mallez S."/>
            <person name="Becker A."/>
            <person name="Gohl D.M."/>
            <person name="Silverstein K.A.T."/>
            <person name="Koren S."/>
            <person name="Bechman K.B."/>
            <person name="Herman A."/>
            <person name="Abrahante J.E."/>
            <person name="Garbe J."/>
        </authorList>
    </citation>
    <scope>NUCLEOTIDE SEQUENCE</scope>
    <source>
        <strain evidence="2">Duluth1</strain>
        <tissue evidence="2">Whole animal</tissue>
    </source>
</reference>
<accession>A0A9D4BGE9</accession>
<dbReference type="AlphaFoldDB" id="A0A9D4BGE9"/>
<gene>
    <name evidence="2" type="ORF">DPMN_077185</name>
</gene>
<feature type="signal peptide" evidence="1">
    <location>
        <begin position="1"/>
        <end position="21"/>
    </location>
</feature>
<dbReference type="EMBL" id="JAIWYP010000015">
    <property type="protein sequence ID" value="KAH3702180.1"/>
    <property type="molecule type" value="Genomic_DNA"/>
</dbReference>
<keyword evidence="3" id="KW-1185">Reference proteome</keyword>
<name>A0A9D4BGE9_DREPO</name>
<sequence length="63" mass="7623">MLRKTLLKLLFKLLKIKLLELLHKQKKQLKLQKLNAKTKDKENMTLQKLLRVNLKKGQRKNMK</sequence>
<proteinExistence type="predicted"/>